<protein>
    <recommendedName>
        <fullName evidence="3">DUF4468 domain-containing protein</fullName>
    </recommendedName>
</protein>
<dbReference type="AlphaFoldDB" id="A0A1Z8ARD3"/>
<evidence type="ECO:0000313" key="2">
    <source>
        <dbReference type="Proteomes" id="UP000196102"/>
    </source>
</evidence>
<sequence>MKTIFLFLFSLLIFTTNNFEINNGEVLWRKVNQQSILIETLEETMIKSGRFTNLTITENLITAEIQNLPIDYKGAGESEMSIPMYIARSSINAYIVIEIKENRYRVTVKNIKLVQNYSDALSEQGEITALEVYALRKKNTEFKKGFMKKTSRILDHTFEKLIVFENDNGKW</sequence>
<accession>A0A1Z8ARD3</accession>
<reference evidence="2" key="1">
    <citation type="journal article" date="2017" name="Proc. Natl. Acad. Sci. U.S.A.">
        <title>Simulation of Deepwater Horizon oil plume reveals substrate specialization within a complex community of hydrocarbon-degraders.</title>
        <authorList>
            <person name="Hu P."/>
            <person name="Dubinsky E.A."/>
            <person name="Probst A.J."/>
            <person name="Wang J."/>
            <person name="Sieber C.M.K."/>
            <person name="Tom L.M."/>
            <person name="Gardinali P."/>
            <person name="Banfield J.F."/>
            <person name="Atlas R.M."/>
            <person name="Andersen G.L."/>
        </authorList>
    </citation>
    <scope>NUCLEOTIDE SEQUENCE [LARGE SCALE GENOMIC DNA]</scope>
</reference>
<evidence type="ECO:0000313" key="1">
    <source>
        <dbReference type="EMBL" id="OUS12881.1"/>
    </source>
</evidence>
<organism evidence="1 2">
    <name type="scientific">Nonlabens dokdonensis</name>
    <dbReference type="NCBI Taxonomy" id="328515"/>
    <lineage>
        <taxon>Bacteria</taxon>
        <taxon>Pseudomonadati</taxon>
        <taxon>Bacteroidota</taxon>
        <taxon>Flavobacteriia</taxon>
        <taxon>Flavobacteriales</taxon>
        <taxon>Flavobacteriaceae</taxon>
        <taxon>Nonlabens</taxon>
    </lineage>
</organism>
<evidence type="ECO:0008006" key="3">
    <source>
        <dbReference type="Google" id="ProtNLM"/>
    </source>
</evidence>
<comment type="caution">
    <text evidence="1">The sequence shown here is derived from an EMBL/GenBank/DDBJ whole genome shotgun (WGS) entry which is preliminary data.</text>
</comment>
<dbReference type="EMBL" id="MAAX01000154">
    <property type="protein sequence ID" value="OUS12881.1"/>
    <property type="molecule type" value="Genomic_DNA"/>
</dbReference>
<gene>
    <name evidence="1" type="ORF">A9Q93_09775</name>
</gene>
<name>A0A1Z8ARD3_9FLAO</name>
<dbReference type="Proteomes" id="UP000196102">
    <property type="component" value="Unassembled WGS sequence"/>
</dbReference>
<dbReference type="RefSeq" id="WP_303687241.1">
    <property type="nucleotide sequence ID" value="NZ_CAJXYO010000009.1"/>
</dbReference>
<proteinExistence type="predicted"/>